<dbReference type="GO" id="GO:0032190">
    <property type="term" value="F:acrosin binding"/>
    <property type="evidence" value="ECO:0007669"/>
    <property type="project" value="TreeGrafter"/>
</dbReference>
<protein>
    <submittedName>
        <fullName evidence="1">Uncharacterized protein</fullName>
    </submittedName>
</protein>
<proteinExistence type="predicted"/>
<dbReference type="Gene3D" id="2.60.40.4100">
    <property type="entry name" value="Zona pellucida, ZP-C domain"/>
    <property type="match status" value="1"/>
</dbReference>
<dbReference type="OrthoDB" id="8961289at2759"/>
<dbReference type="PANTHER" id="PTHR11576">
    <property type="entry name" value="ZONA PELLUCIDA SPERM-BINDING PROTEIN 3"/>
    <property type="match status" value="1"/>
</dbReference>
<accession>A0A3N0YU39</accession>
<dbReference type="EMBL" id="RJVU01026577">
    <property type="protein sequence ID" value="ROL49705.1"/>
    <property type="molecule type" value="Genomic_DNA"/>
</dbReference>
<sequence length="296" mass="33356">MLYIDAIYIVFACAVDSWYSPVRSAVYLLGHNVNVQISTRHHYPGVKLFINSCYVATVNTLSQATKYSIIDNYGSLFGVLVLCPVFARVTCSLDWISRRCFLLPVSSLDRSLVFTHGLHGTASRTHFTSHDSSDLSSPIEVPASPLSCCVCCVVPVTDRQCVKLSIKRLTCNCIHHYLRDSFLTHTSMCLQQWLSGLSAKRPTGLSAKRPAEALECQQLVLKSTVDLPHWTATLSDLGQVQKRDVTLEDQWRRGVGLEDKRRRNVALEDQRRRDVTLGDQRRSDVTLGDQRRRDVT</sequence>
<evidence type="ECO:0000313" key="1">
    <source>
        <dbReference type="EMBL" id="ROL49705.1"/>
    </source>
</evidence>
<reference evidence="1 2" key="1">
    <citation type="submission" date="2018-10" db="EMBL/GenBank/DDBJ databases">
        <title>Genome assembly for a Yunnan-Guizhou Plateau 3E fish, Anabarilius grahami (Regan), and its evolutionary and genetic applications.</title>
        <authorList>
            <person name="Jiang W."/>
        </authorList>
    </citation>
    <scope>NUCLEOTIDE SEQUENCE [LARGE SCALE GENOMIC DNA]</scope>
    <source>
        <strain evidence="1">AG-KIZ</strain>
        <tissue evidence="1">Muscle</tissue>
    </source>
</reference>
<name>A0A3N0YU39_ANAGA</name>
<comment type="caution">
    <text evidence="1">The sequence shown here is derived from an EMBL/GenBank/DDBJ whole genome shotgun (WGS) entry which is preliminary data.</text>
</comment>
<dbReference type="InterPro" id="IPR042235">
    <property type="entry name" value="ZP-C_dom"/>
</dbReference>
<keyword evidence="2" id="KW-1185">Reference proteome</keyword>
<dbReference type="GO" id="GO:0035803">
    <property type="term" value="P:egg coat formation"/>
    <property type="evidence" value="ECO:0007669"/>
    <property type="project" value="TreeGrafter"/>
</dbReference>
<dbReference type="Proteomes" id="UP000281406">
    <property type="component" value="Unassembled WGS sequence"/>
</dbReference>
<dbReference type="AlphaFoldDB" id="A0A3N0YU39"/>
<organism evidence="1 2">
    <name type="scientific">Anabarilius grahami</name>
    <name type="common">Kanglang fish</name>
    <name type="synonym">Barilius grahami</name>
    <dbReference type="NCBI Taxonomy" id="495550"/>
    <lineage>
        <taxon>Eukaryota</taxon>
        <taxon>Metazoa</taxon>
        <taxon>Chordata</taxon>
        <taxon>Craniata</taxon>
        <taxon>Vertebrata</taxon>
        <taxon>Euteleostomi</taxon>
        <taxon>Actinopterygii</taxon>
        <taxon>Neopterygii</taxon>
        <taxon>Teleostei</taxon>
        <taxon>Ostariophysi</taxon>
        <taxon>Cypriniformes</taxon>
        <taxon>Xenocyprididae</taxon>
        <taxon>Xenocypridinae</taxon>
        <taxon>Xenocypridinae incertae sedis</taxon>
        <taxon>Anabarilius</taxon>
    </lineage>
</organism>
<dbReference type="GO" id="GO:0031012">
    <property type="term" value="C:extracellular matrix"/>
    <property type="evidence" value="ECO:0007669"/>
    <property type="project" value="TreeGrafter"/>
</dbReference>
<dbReference type="GO" id="GO:0007339">
    <property type="term" value="P:binding of sperm to zona pellucida"/>
    <property type="evidence" value="ECO:0007669"/>
    <property type="project" value="TreeGrafter"/>
</dbReference>
<gene>
    <name evidence="1" type="ORF">DPX16_16031</name>
</gene>
<dbReference type="GO" id="GO:2000344">
    <property type="term" value="P:positive regulation of acrosome reaction"/>
    <property type="evidence" value="ECO:0007669"/>
    <property type="project" value="TreeGrafter"/>
</dbReference>
<dbReference type="PANTHER" id="PTHR11576:SF16">
    <property type="entry name" value="ZONA PELLUCIDA SPERM-BINDING PROTEIN 3"/>
    <property type="match status" value="1"/>
</dbReference>
<evidence type="ECO:0000313" key="2">
    <source>
        <dbReference type="Proteomes" id="UP000281406"/>
    </source>
</evidence>